<dbReference type="Proteomes" id="UP000036834">
    <property type="component" value="Unassembled WGS sequence"/>
</dbReference>
<keyword evidence="2" id="KW-0489">Methyltransferase</keyword>
<dbReference type="EMBL" id="BJON01000025">
    <property type="protein sequence ID" value="GED72067.1"/>
    <property type="molecule type" value="Genomic_DNA"/>
</dbReference>
<evidence type="ECO:0000313" key="3">
    <source>
        <dbReference type="EMBL" id="KNB68459.1"/>
    </source>
</evidence>
<name>A0A0K9YIF3_9BACL</name>
<reference evidence="4" key="1">
    <citation type="submission" date="2015-07" db="EMBL/GenBank/DDBJ databases">
        <title>Genome sequencing project for genomic taxonomy and phylogenomics of Bacillus-like bacteria.</title>
        <authorList>
            <person name="Liu B."/>
            <person name="Wang J."/>
            <person name="Zhu Y."/>
            <person name="Liu G."/>
            <person name="Chen Q."/>
            <person name="Chen Z."/>
            <person name="Lan J."/>
            <person name="Che J."/>
            <person name="Ge C."/>
            <person name="Shi H."/>
            <person name="Pan Z."/>
            <person name="Liu X."/>
        </authorList>
    </citation>
    <scope>NUCLEOTIDE SEQUENCE [LARGE SCALE GENOMIC DNA]</scope>
    <source>
        <strain evidence="4">DSM 9887</strain>
    </source>
</reference>
<dbReference type="Proteomes" id="UP000319578">
    <property type="component" value="Unassembled WGS sequence"/>
</dbReference>
<dbReference type="GO" id="GO:0008168">
    <property type="term" value="F:methyltransferase activity"/>
    <property type="evidence" value="ECO:0007669"/>
    <property type="project" value="UniProtKB-KW"/>
</dbReference>
<accession>A0A0K9YIF3</accession>
<dbReference type="CDD" id="cd02440">
    <property type="entry name" value="AdoMet_MTases"/>
    <property type="match status" value="1"/>
</dbReference>
<sequence>MEPVTGVPLFESERIDDLLTHELKIIQSHEVFCFSMDAVLLARFASAPKRGRILDFCTGNGAIPLIMTTRTPEAKFEGIEIQERLFSMASRNVKLNGLEERITMHHGDVKEAVSRFGHGQFDLITCNPPYMPATSGEKNISEHFAIARHEIMLSLEDVVRVGSQLLKTGGKLAMVHRSTRLIDIISLMRQYGIEPKRMRLVYPRREAEPNMVLIEGMRGGKPELRIGPPLIVYENGEEYCEELREIYFGRRDSLT</sequence>
<dbReference type="GO" id="GO:0032259">
    <property type="term" value="P:methylation"/>
    <property type="evidence" value="ECO:0007669"/>
    <property type="project" value="UniProtKB-KW"/>
</dbReference>
<evidence type="ECO:0000259" key="1">
    <source>
        <dbReference type="Pfam" id="PF05175"/>
    </source>
</evidence>
<reference evidence="3" key="2">
    <citation type="submission" date="2015-07" db="EMBL/GenBank/DDBJ databases">
        <title>MeaNS - Measles Nucleotide Surveillance Program.</title>
        <authorList>
            <person name="Tran T."/>
            <person name="Druce J."/>
        </authorList>
    </citation>
    <scope>NUCLEOTIDE SEQUENCE</scope>
    <source>
        <strain evidence="3">DSM 9887</strain>
    </source>
</reference>
<evidence type="ECO:0000313" key="4">
    <source>
        <dbReference type="Proteomes" id="UP000036834"/>
    </source>
</evidence>
<comment type="caution">
    <text evidence="3">The sequence shown here is derived from an EMBL/GenBank/DDBJ whole genome shotgun (WGS) entry which is preliminary data.</text>
</comment>
<dbReference type="InterPro" id="IPR029063">
    <property type="entry name" value="SAM-dependent_MTases_sf"/>
</dbReference>
<dbReference type="RefSeq" id="WP_049742871.1">
    <property type="nucleotide sequence ID" value="NZ_BJON01000025.1"/>
</dbReference>
<proteinExistence type="predicted"/>
<evidence type="ECO:0000313" key="2">
    <source>
        <dbReference type="EMBL" id="GED72067.1"/>
    </source>
</evidence>
<dbReference type="PANTHER" id="PTHR47739:SF1">
    <property type="entry name" value="TRNA1(VAL) (ADENINE(37)-N6)-METHYLTRANSFERASE"/>
    <property type="match status" value="1"/>
</dbReference>
<dbReference type="Pfam" id="PF05175">
    <property type="entry name" value="MTS"/>
    <property type="match status" value="1"/>
</dbReference>
<reference evidence="2 5" key="3">
    <citation type="submission" date="2019-06" db="EMBL/GenBank/DDBJ databases">
        <title>Whole genome shotgun sequence of Brevibacillus reuszeri NBRC 15719.</title>
        <authorList>
            <person name="Hosoyama A."/>
            <person name="Uohara A."/>
            <person name="Ohji S."/>
            <person name="Ichikawa N."/>
        </authorList>
    </citation>
    <scope>NUCLEOTIDE SEQUENCE [LARGE SCALE GENOMIC DNA]</scope>
    <source>
        <strain evidence="2 5">NBRC 15719</strain>
    </source>
</reference>
<evidence type="ECO:0000313" key="5">
    <source>
        <dbReference type="Proteomes" id="UP000319578"/>
    </source>
</evidence>
<protein>
    <submittedName>
        <fullName evidence="2">Methyltransferase</fullName>
    </submittedName>
</protein>
<dbReference type="PATRIC" id="fig|54915.3.peg.343"/>
<dbReference type="InterPro" id="IPR007848">
    <property type="entry name" value="Small_mtfrase_dom"/>
</dbReference>
<organism evidence="3 4">
    <name type="scientific">Brevibacillus reuszeri</name>
    <dbReference type="NCBI Taxonomy" id="54915"/>
    <lineage>
        <taxon>Bacteria</taxon>
        <taxon>Bacillati</taxon>
        <taxon>Bacillota</taxon>
        <taxon>Bacilli</taxon>
        <taxon>Bacillales</taxon>
        <taxon>Paenibacillaceae</taxon>
        <taxon>Brevibacillus</taxon>
    </lineage>
</organism>
<dbReference type="STRING" id="54915.ADS79_33835"/>
<dbReference type="OrthoDB" id="9777257at2"/>
<dbReference type="EMBL" id="LGIQ01000020">
    <property type="protein sequence ID" value="KNB68459.1"/>
    <property type="molecule type" value="Genomic_DNA"/>
</dbReference>
<dbReference type="Gene3D" id="3.40.50.150">
    <property type="entry name" value="Vaccinia Virus protein VP39"/>
    <property type="match status" value="1"/>
</dbReference>
<dbReference type="InterPro" id="IPR050210">
    <property type="entry name" value="tRNA_Adenine-N(6)_MTase"/>
</dbReference>
<dbReference type="SUPFAM" id="SSF53335">
    <property type="entry name" value="S-adenosyl-L-methionine-dependent methyltransferases"/>
    <property type="match status" value="1"/>
</dbReference>
<keyword evidence="2" id="KW-0808">Transferase</keyword>
<feature type="domain" description="Methyltransferase small" evidence="1">
    <location>
        <begin position="38"/>
        <end position="177"/>
    </location>
</feature>
<keyword evidence="5" id="KW-1185">Reference proteome</keyword>
<dbReference type="PANTHER" id="PTHR47739">
    <property type="entry name" value="TRNA1(VAL) (ADENINE(37)-N6)-METHYLTRANSFERASE"/>
    <property type="match status" value="1"/>
</dbReference>
<gene>
    <name evidence="3" type="ORF">ADS79_33835</name>
    <name evidence="2" type="ORF">BRE01_57690</name>
</gene>
<dbReference type="AlphaFoldDB" id="A0A0K9YIF3"/>